<dbReference type="Gene3D" id="3.30.70.890">
    <property type="entry name" value="GHMP kinase, C-terminal domain"/>
    <property type="match status" value="1"/>
</dbReference>
<dbReference type="EC" id="2.7.1.148" evidence="2 9"/>
<dbReference type="GO" id="GO:0005524">
    <property type="term" value="F:ATP binding"/>
    <property type="evidence" value="ECO:0007669"/>
    <property type="project" value="UniProtKB-UniRule"/>
</dbReference>
<feature type="domain" description="GHMP kinase N-terminal" evidence="11">
    <location>
        <begin position="67"/>
        <end position="145"/>
    </location>
</feature>
<dbReference type="GO" id="GO:0050515">
    <property type="term" value="F:4-(cytidine 5'-diphospho)-2-C-methyl-D-erythritol kinase activity"/>
    <property type="evidence" value="ECO:0007669"/>
    <property type="project" value="UniProtKB-UniRule"/>
</dbReference>
<reference evidence="13" key="2">
    <citation type="journal article" date="2021" name="PeerJ">
        <title>Extensive microbial diversity within the chicken gut microbiome revealed by metagenomics and culture.</title>
        <authorList>
            <person name="Gilroy R."/>
            <person name="Ravi A."/>
            <person name="Getino M."/>
            <person name="Pursley I."/>
            <person name="Horton D.L."/>
            <person name="Alikhan N.F."/>
            <person name="Baker D."/>
            <person name="Gharbi K."/>
            <person name="Hall N."/>
            <person name="Watson M."/>
            <person name="Adriaenssens E.M."/>
            <person name="Foster-Nyarko E."/>
            <person name="Jarju S."/>
            <person name="Secka A."/>
            <person name="Antonio M."/>
            <person name="Oren A."/>
            <person name="Chaudhuri R.R."/>
            <person name="La Ragione R."/>
            <person name="Hildebrand F."/>
            <person name="Pallen M.J."/>
        </authorList>
    </citation>
    <scope>NUCLEOTIDE SEQUENCE</scope>
    <source>
        <strain evidence="13">ChiSjej3B21-11622</strain>
    </source>
</reference>
<evidence type="ECO:0000313" key="13">
    <source>
        <dbReference type="EMBL" id="HIQ96879.1"/>
    </source>
</evidence>
<evidence type="ECO:0000256" key="2">
    <source>
        <dbReference type="ARBA" id="ARBA00012052"/>
    </source>
</evidence>
<dbReference type="SUPFAM" id="SSF54211">
    <property type="entry name" value="Ribosomal protein S5 domain 2-like"/>
    <property type="match status" value="1"/>
</dbReference>
<dbReference type="Pfam" id="PF00288">
    <property type="entry name" value="GHMP_kinases_N"/>
    <property type="match status" value="1"/>
</dbReference>
<dbReference type="PIRSF" id="PIRSF010376">
    <property type="entry name" value="IspE"/>
    <property type="match status" value="1"/>
</dbReference>
<dbReference type="Pfam" id="PF08544">
    <property type="entry name" value="GHMP_kinases_C"/>
    <property type="match status" value="1"/>
</dbReference>
<comment type="similarity">
    <text evidence="1 9">Belongs to the GHMP kinase family. IspE subfamily.</text>
</comment>
<feature type="domain" description="GHMP kinase C-terminal" evidence="12">
    <location>
        <begin position="200"/>
        <end position="272"/>
    </location>
</feature>
<dbReference type="EMBL" id="DVFT01000146">
    <property type="protein sequence ID" value="HIQ96879.1"/>
    <property type="molecule type" value="Genomic_DNA"/>
</dbReference>
<keyword evidence="4 9" id="KW-0808">Transferase</keyword>
<dbReference type="NCBIfam" id="TIGR00154">
    <property type="entry name" value="ispE"/>
    <property type="match status" value="1"/>
</dbReference>
<gene>
    <name evidence="9" type="primary">ispE</name>
    <name evidence="13" type="ORF">IAB26_09975</name>
</gene>
<reference evidence="13" key="1">
    <citation type="submission" date="2020-10" db="EMBL/GenBank/DDBJ databases">
        <authorList>
            <person name="Gilroy R."/>
        </authorList>
    </citation>
    <scope>NUCLEOTIDE SEQUENCE</scope>
    <source>
        <strain evidence="13">ChiSjej3B21-11622</strain>
    </source>
</reference>
<dbReference type="Gene3D" id="3.30.230.10">
    <property type="match status" value="1"/>
</dbReference>
<keyword evidence="9" id="KW-0414">Isoprene biosynthesis</keyword>
<dbReference type="HAMAP" id="MF_00061">
    <property type="entry name" value="IspE"/>
    <property type="match status" value="1"/>
</dbReference>
<evidence type="ECO:0000256" key="5">
    <source>
        <dbReference type="ARBA" id="ARBA00022741"/>
    </source>
</evidence>
<evidence type="ECO:0000313" key="14">
    <source>
        <dbReference type="Proteomes" id="UP000886886"/>
    </source>
</evidence>
<dbReference type="AlphaFoldDB" id="A0A9D0ZW37"/>
<sequence>MRKMKLKAMAKINLGLDVVRKREDGYHEVRMVMQTIRMYDQIELTVTKKPGITVWTNLGYLPVNEDNLVYKAANLLMKEFHIEEGLHIKLRKVIPVAAGMAGGSSDAAAVLVGVNQLFHLNLSRDELMERGVKIGADVPYCVMRGTALAEGIGEKLTPLPFAPDAYVLIAKPGIHVSTKFVYGNLKADQIQNHPDIDGQIEAIRQGDLRKMAELAGNVLEEVTIPAYPVIEKIKDVMKKCGALNAMMSGSGPTVFGLFDDKEKAKEAYRELSGGSLAQQVYLTGFFPGQGRILQQKSGNGRNRYRKSGKSDGGITNDGKF</sequence>
<dbReference type="InterPro" id="IPR036554">
    <property type="entry name" value="GHMP_kinase_C_sf"/>
</dbReference>
<evidence type="ECO:0000256" key="10">
    <source>
        <dbReference type="SAM" id="MobiDB-lite"/>
    </source>
</evidence>
<dbReference type="InterPro" id="IPR006204">
    <property type="entry name" value="GHMP_kinase_N_dom"/>
</dbReference>
<keyword evidence="6 9" id="KW-0418">Kinase</keyword>
<keyword evidence="5 9" id="KW-0547">Nucleotide-binding</keyword>
<dbReference type="InterPro" id="IPR014721">
    <property type="entry name" value="Ribsml_uS5_D2-typ_fold_subgr"/>
</dbReference>
<dbReference type="PANTHER" id="PTHR43527:SF2">
    <property type="entry name" value="4-DIPHOSPHOCYTIDYL-2-C-METHYL-D-ERYTHRITOL KINASE, CHLOROPLASTIC"/>
    <property type="match status" value="1"/>
</dbReference>
<comment type="catalytic activity">
    <reaction evidence="9">
        <text>4-CDP-2-C-methyl-D-erythritol + ATP = 4-CDP-2-C-methyl-D-erythritol 2-phosphate + ADP + H(+)</text>
        <dbReference type="Rhea" id="RHEA:18437"/>
        <dbReference type="ChEBI" id="CHEBI:15378"/>
        <dbReference type="ChEBI" id="CHEBI:30616"/>
        <dbReference type="ChEBI" id="CHEBI:57823"/>
        <dbReference type="ChEBI" id="CHEBI:57919"/>
        <dbReference type="ChEBI" id="CHEBI:456216"/>
        <dbReference type="EC" id="2.7.1.148"/>
    </reaction>
</comment>
<feature type="binding site" evidence="9">
    <location>
        <begin position="95"/>
        <end position="105"/>
    </location>
    <ligand>
        <name>ATP</name>
        <dbReference type="ChEBI" id="CHEBI:30616"/>
    </ligand>
</feature>
<feature type="active site" evidence="9">
    <location>
        <position position="137"/>
    </location>
</feature>
<comment type="caution">
    <text evidence="13">The sequence shown here is derived from an EMBL/GenBank/DDBJ whole genome shotgun (WGS) entry which is preliminary data.</text>
</comment>
<dbReference type="NCBIfam" id="NF011202">
    <property type="entry name" value="PRK14608.1"/>
    <property type="match status" value="1"/>
</dbReference>
<evidence type="ECO:0000256" key="4">
    <source>
        <dbReference type="ARBA" id="ARBA00022679"/>
    </source>
</evidence>
<evidence type="ECO:0000256" key="8">
    <source>
        <dbReference type="ARBA" id="ARBA00032554"/>
    </source>
</evidence>
<comment type="function">
    <text evidence="9">Catalyzes the phosphorylation of the position 2 hydroxy group of 4-diphosphocytidyl-2C-methyl-D-erythritol.</text>
</comment>
<dbReference type="InterPro" id="IPR013750">
    <property type="entry name" value="GHMP_kinase_C_dom"/>
</dbReference>
<name>A0A9D0ZW37_9FIRM</name>
<comment type="pathway">
    <text evidence="9">Isoprenoid biosynthesis; isopentenyl diphosphate biosynthesis via DXP pathway; isopentenyl diphosphate from 1-deoxy-D-xylulose 5-phosphate: step 3/6.</text>
</comment>
<protein>
    <recommendedName>
        <fullName evidence="3 9">4-diphosphocytidyl-2-C-methyl-D-erythritol kinase</fullName>
        <shortName evidence="9">CMK</shortName>
        <ecNumber evidence="2 9">2.7.1.148</ecNumber>
    </recommendedName>
    <alternativeName>
        <fullName evidence="8 9">4-(cytidine-5'-diphospho)-2-C-methyl-D-erythritol kinase</fullName>
    </alternativeName>
</protein>
<dbReference type="SUPFAM" id="SSF55060">
    <property type="entry name" value="GHMP Kinase, C-terminal domain"/>
    <property type="match status" value="1"/>
</dbReference>
<proteinExistence type="inferred from homology"/>
<evidence type="ECO:0000256" key="9">
    <source>
        <dbReference type="HAMAP-Rule" id="MF_00061"/>
    </source>
</evidence>
<organism evidence="13 14">
    <name type="scientific">Candidatus Limivivens merdigallinarum</name>
    <dbReference type="NCBI Taxonomy" id="2840859"/>
    <lineage>
        <taxon>Bacteria</taxon>
        <taxon>Bacillati</taxon>
        <taxon>Bacillota</taxon>
        <taxon>Clostridia</taxon>
        <taxon>Lachnospirales</taxon>
        <taxon>Lachnospiraceae</taxon>
        <taxon>Lachnospiraceae incertae sedis</taxon>
        <taxon>Candidatus Limivivens</taxon>
    </lineage>
</organism>
<accession>A0A9D0ZW37</accession>
<dbReference type="GO" id="GO:0019288">
    <property type="term" value="P:isopentenyl diphosphate biosynthetic process, methylerythritol 4-phosphate pathway"/>
    <property type="evidence" value="ECO:0007669"/>
    <property type="project" value="UniProtKB-UniRule"/>
</dbReference>
<evidence type="ECO:0000256" key="1">
    <source>
        <dbReference type="ARBA" id="ARBA00009684"/>
    </source>
</evidence>
<dbReference type="GO" id="GO:0016114">
    <property type="term" value="P:terpenoid biosynthetic process"/>
    <property type="evidence" value="ECO:0007669"/>
    <property type="project" value="UniProtKB-UniRule"/>
</dbReference>
<feature type="active site" evidence="9">
    <location>
        <position position="11"/>
    </location>
</feature>
<dbReference type="PANTHER" id="PTHR43527">
    <property type="entry name" value="4-DIPHOSPHOCYTIDYL-2-C-METHYL-D-ERYTHRITOL KINASE, CHLOROPLASTIC"/>
    <property type="match status" value="1"/>
</dbReference>
<dbReference type="Proteomes" id="UP000886886">
    <property type="component" value="Unassembled WGS sequence"/>
</dbReference>
<evidence type="ECO:0000259" key="12">
    <source>
        <dbReference type="Pfam" id="PF08544"/>
    </source>
</evidence>
<evidence type="ECO:0000259" key="11">
    <source>
        <dbReference type="Pfam" id="PF00288"/>
    </source>
</evidence>
<feature type="region of interest" description="Disordered" evidence="10">
    <location>
        <begin position="296"/>
        <end position="320"/>
    </location>
</feature>
<evidence type="ECO:0000256" key="6">
    <source>
        <dbReference type="ARBA" id="ARBA00022777"/>
    </source>
</evidence>
<dbReference type="InterPro" id="IPR020568">
    <property type="entry name" value="Ribosomal_Su5_D2-typ_SF"/>
</dbReference>
<keyword evidence="7 9" id="KW-0067">ATP-binding</keyword>
<evidence type="ECO:0000256" key="3">
    <source>
        <dbReference type="ARBA" id="ARBA00017473"/>
    </source>
</evidence>
<evidence type="ECO:0000256" key="7">
    <source>
        <dbReference type="ARBA" id="ARBA00022840"/>
    </source>
</evidence>
<dbReference type="InterPro" id="IPR004424">
    <property type="entry name" value="IspE"/>
</dbReference>